<feature type="transmembrane region" description="Helical" evidence="1">
    <location>
        <begin position="295"/>
        <end position="314"/>
    </location>
</feature>
<feature type="transmembrane region" description="Helical" evidence="1">
    <location>
        <begin position="168"/>
        <end position="189"/>
    </location>
</feature>
<feature type="transmembrane region" description="Helical" evidence="1">
    <location>
        <begin position="265"/>
        <end position="283"/>
    </location>
</feature>
<evidence type="ECO:0000313" key="2">
    <source>
        <dbReference type="EMBL" id="GAA1819622.1"/>
    </source>
</evidence>
<keyword evidence="1" id="KW-0812">Transmembrane</keyword>
<feature type="transmembrane region" description="Helical" evidence="1">
    <location>
        <begin position="21"/>
        <end position="42"/>
    </location>
</feature>
<protein>
    <submittedName>
        <fullName evidence="2">Uncharacterized protein</fullName>
    </submittedName>
</protein>
<accession>A0ABN2MCA7</accession>
<name>A0ABN2MCA7_9ACTN</name>
<feature type="transmembrane region" description="Helical" evidence="1">
    <location>
        <begin position="240"/>
        <end position="259"/>
    </location>
</feature>
<reference evidence="2 3" key="1">
    <citation type="journal article" date="2019" name="Int. J. Syst. Evol. Microbiol.">
        <title>The Global Catalogue of Microorganisms (GCM) 10K type strain sequencing project: providing services to taxonomists for standard genome sequencing and annotation.</title>
        <authorList>
            <consortium name="The Broad Institute Genomics Platform"/>
            <consortium name="The Broad Institute Genome Sequencing Center for Infectious Disease"/>
            <person name="Wu L."/>
            <person name="Ma J."/>
        </authorList>
    </citation>
    <scope>NUCLEOTIDE SEQUENCE [LARGE SCALE GENOMIC DNA]</scope>
    <source>
        <strain evidence="2 3">JCM 13250</strain>
    </source>
</reference>
<evidence type="ECO:0000313" key="3">
    <source>
        <dbReference type="Proteomes" id="UP001500218"/>
    </source>
</evidence>
<keyword evidence="3" id="KW-1185">Reference proteome</keyword>
<organism evidence="2 3">
    <name type="scientific">Luedemannella flava</name>
    <dbReference type="NCBI Taxonomy" id="349316"/>
    <lineage>
        <taxon>Bacteria</taxon>
        <taxon>Bacillati</taxon>
        <taxon>Actinomycetota</taxon>
        <taxon>Actinomycetes</taxon>
        <taxon>Micromonosporales</taxon>
        <taxon>Micromonosporaceae</taxon>
        <taxon>Luedemannella</taxon>
    </lineage>
</organism>
<keyword evidence="1" id="KW-0472">Membrane</keyword>
<dbReference type="RefSeq" id="WP_344135827.1">
    <property type="nucleotide sequence ID" value="NZ_BAAALT010000164.1"/>
</dbReference>
<feature type="transmembrane region" description="Helical" evidence="1">
    <location>
        <begin position="214"/>
        <end position="233"/>
    </location>
</feature>
<comment type="caution">
    <text evidence="2">The sequence shown here is derived from an EMBL/GenBank/DDBJ whole genome shotgun (WGS) entry which is preliminary data.</text>
</comment>
<sequence>MATDVSRETAVATPATGRPTAGYATSLVLAVLGVWFTVGLMLDAWAHNNIPQLETFFTPWHAAFYSGFAATAGWVLWTCRAAILDGQRALDAVPIGYGATLVGLVTFALSGVGDLVWHTALGIEQDINILFSPTHVGLVASMLVIVTTPLRTAWADPGLPEAPGLRRLLPAVLATAFAATLALLFMQYANALTYGPFGVIFALSNQDSRETSRFVAEVAVTTALVVVPLLTLARSWRLPVGATTILYVALGGLSTAVRGFENLDLIAGFLLAGLVAEGLVAALRPGPGRLTQLRVFAAVVPLITWAAVIGAAYLTVPPTAIPVVAKPELVYGVPLVQCALGALLAAVLVPARAANRS</sequence>
<dbReference type="Proteomes" id="UP001500218">
    <property type="component" value="Unassembled WGS sequence"/>
</dbReference>
<feature type="transmembrane region" description="Helical" evidence="1">
    <location>
        <begin position="95"/>
        <end position="117"/>
    </location>
</feature>
<feature type="transmembrane region" description="Helical" evidence="1">
    <location>
        <begin position="129"/>
        <end position="147"/>
    </location>
</feature>
<gene>
    <name evidence="2" type="ORF">GCM10009682_45200</name>
</gene>
<evidence type="ECO:0000256" key="1">
    <source>
        <dbReference type="SAM" id="Phobius"/>
    </source>
</evidence>
<proteinExistence type="predicted"/>
<dbReference type="EMBL" id="BAAALT010000164">
    <property type="protein sequence ID" value="GAA1819622.1"/>
    <property type="molecule type" value="Genomic_DNA"/>
</dbReference>
<feature type="transmembrane region" description="Helical" evidence="1">
    <location>
        <begin position="329"/>
        <end position="351"/>
    </location>
</feature>
<feature type="transmembrane region" description="Helical" evidence="1">
    <location>
        <begin position="62"/>
        <end position="83"/>
    </location>
</feature>
<keyword evidence="1" id="KW-1133">Transmembrane helix</keyword>